<dbReference type="InterPro" id="IPR004413">
    <property type="entry name" value="GatB"/>
</dbReference>
<dbReference type="EMBL" id="CAJMXA010002174">
    <property type="protein sequence ID" value="CAE6477101.1"/>
    <property type="molecule type" value="Genomic_DNA"/>
</dbReference>
<dbReference type="InterPro" id="IPR014746">
    <property type="entry name" value="Gln_synth/guanido_kin_cat_dom"/>
</dbReference>
<dbReference type="SUPFAM" id="SSF55931">
    <property type="entry name" value="Glutamine synthetase/guanido kinase"/>
    <property type="match status" value="1"/>
</dbReference>
<organism evidence="9 10">
    <name type="scientific">Rhizoctonia solani</name>
    <dbReference type="NCBI Taxonomy" id="456999"/>
    <lineage>
        <taxon>Eukaryota</taxon>
        <taxon>Fungi</taxon>
        <taxon>Dikarya</taxon>
        <taxon>Basidiomycota</taxon>
        <taxon>Agaricomycotina</taxon>
        <taxon>Agaricomycetes</taxon>
        <taxon>Cantharellales</taxon>
        <taxon>Ceratobasidiaceae</taxon>
        <taxon>Rhizoctonia</taxon>
    </lineage>
</organism>
<dbReference type="InterPro" id="IPR018027">
    <property type="entry name" value="Asn/Gln_amidotransferase"/>
</dbReference>
<dbReference type="NCBIfam" id="NF004014">
    <property type="entry name" value="PRK05477.1-4"/>
    <property type="match status" value="1"/>
</dbReference>
<dbReference type="AlphaFoldDB" id="A0A8H3CAQ3"/>
<dbReference type="InterPro" id="IPR017959">
    <property type="entry name" value="Asn/Gln-tRNA_amidoTrfase_suB/E"/>
</dbReference>
<dbReference type="PANTHER" id="PTHR11659">
    <property type="entry name" value="GLUTAMYL-TRNA GLN AMIDOTRANSFERASE SUBUNIT B MITOCHONDRIAL AND PROKARYOTIC PET112-RELATED"/>
    <property type="match status" value="1"/>
</dbReference>
<accession>A0A8H3CAQ3</accession>
<comment type="subunit">
    <text evidence="7">Subunit of the heterotrimeric GatCAB amidotransferase (AdT) complex, composed of A, B and C subunits.</text>
</comment>
<protein>
    <recommendedName>
        <fullName evidence="7">Glutamyl-tRNA(Gln) amidotransferase subunit B, mitochondrial</fullName>
        <shortName evidence="7">Glu-AdT subunit B</shortName>
        <ecNumber evidence="7">6.3.5.-</ecNumber>
    </recommendedName>
</protein>
<evidence type="ECO:0000256" key="5">
    <source>
        <dbReference type="ARBA" id="ARBA00022917"/>
    </source>
</evidence>
<comment type="catalytic activity">
    <reaction evidence="6 7">
        <text>L-glutamyl-tRNA(Gln) + L-glutamine + ATP + H2O = L-glutaminyl-tRNA(Gln) + L-glutamate + ADP + phosphate + H(+)</text>
        <dbReference type="Rhea" id="RHEA:17521"/>
        <dbReference type="Rhea" id="RHEA-COMP:9681"/>
        <dbReference type="Rhea" id="RHEA-COMP:9684"/>
        <dbReference type="ChEBI" id="CHEBI:15377"/>
        <dbReference type="ChEBI" id="CHEBI:15378"/>
        <dbReference type="ChEBI" id="CHEBI:29985"/>
        <dbReference type="ChEBI" id="CHEBI:30616"/>
        <dbReference type="ChEBI" id="CHEBI:43474"/>
        <dbReference type="ChEBI" id="CHEBI:58359"/>
        <dbReference type="ChEBI" id="CHEBI:78520"/>
        <dbReference type="ChEBI" id="CHEBI:78521"/>
        <dbReference type="ChEBI" id="CHEBI:456216"/>
    </reaction>
</comment>
<dbReference type="OrthoDB" id="419183at2759"/>
<dbReference type="HAMAP" id="MF_00121">
    <property type="entry name" value="GatB"/>
    <property type="match status" value="1"/>
</dbReference>
<dbReference type="GO" id="GO:0032543">
    <property type="term" value="P:mitochondrial translation"/>
    <property type="evidence" value="ECO:0007669"/>
    <property type="project" value="UniProtKB-UniRule"/>
</dbReference>
<evidence type="ECO:0000256" key="7">
    <source>
        <dbReference type="HAMAP-Rule" id="MF_03147"/>
    </source>
</evidence>
<evidence type="ECO:0000256" key="3">
    <source>
        <dbReference type="ARBA" id="ARBA00022741"/>
    </source>
</evidence>
<keyword evidence="4 7" id="KW-0067">ATP-binding</keyword>
<dbReference type="NCBIfam" id="NF004012">
    <property type="entry name" value="PRK05477.1-2"/>
    <property type="match status" value="1"/>
</dbReference>
<keyword evidence="2 7" id="KW-0436">Ligase</keyword>
<dbReference type="PANTHER" id="PTHR11659:SF0">
    <property type="entry name" value="GLUTAMYL-TRNA(GLN) AMIDOTRANSFERASE SUBUNIT B, MITOCHONDRIAL"/>
    <property type="match status" value="1"/>
</dbReference>
<dbReference type="InterPro" id="IPR023168">
    <property type="entry name" value="GatB_Yqey_C_2"/>
</dbReference>
<dbReference type="GO" id="GO:0005739">
    <property type="term" value="C:mitochondrion"/>
    <property type="evidence" value="ECO:0007669"/>
    <property type="project" value="UniProtKB-SubCell"/>
</dbReference>
<dbReference type="GO" id="GO:0030956">
    <property type="term" value="C:glutamyl-tRNA(Gln) amidotransferase complex"/>
    <property type="evidence" value="ECO:0007669"/>
    <property type="project" value="UniProtKB-UniRule"/>
</dbReference>
<dbReference type="Proteomes" id="UP000663853">
    <property type="component" value="Unassembled WGS sequence"/>
</dbReference>
<keyword evidence="5 7" id="KW-0648">Protein biosynthesis</keyword>
<dbReference type="Pfam" id="PF02934">
    <property type="entry name" value="GatB_N"/>
    <property type="match status" value="1"/>
</dbReference>
<dbReference type="EC" id="6.3.5.-" evidence="7"/>
<dbReference type="GO" id="GO:0005524">
    <property type="term" value="F:ATP binding"/>
    <property type="evidence" value="ECO:0007669"/>
    <property type="project" value="UniProtKB-KW"/>
</dbReference>
<reference evidence="9" key="1">
    <citation type="submission" date="2021-01" db="EMBL/GenBank/DDBJ databases">
        <authorList>
            <person name="Kaushik A."/>
        </authorList>
    </citation>
    <scope>NUCLEOTIDE SEQUENCE</scope>
    <source>
        <strain evidence="9">AG6-10EEA</strain>
    </source>
</reference>
<dbReference type="Gene3D" id="1.10.10.410">
    <property type="match status" value="1"/>
</dbReference>
<name>A0A8H3CAQ3_9AGAM</name>
<dbReference type="SUPFAM" id="SSF89095">
    <property type="entry name" value="GatB/YqeY motif"/>
    <property type="match status" value="1"/>
</dbReference>
<evidence type="ECO:0000313" key="10">
    <source>
        <dbReference type="Proteomes" id="UP000663853"/>
    </source>
</evidence>
<gene>
    <name evidence="9" type="ORF">RDB_LOCUS82366</name>
</gene>
<keyword evidence="7" id="KW-0496">Mitochondrion</keyword>
<evidence type="ECO:0000256" key="4">
    <source>
        <dbReference type="ARBA" id="ARBA00022840"/>
    </source>
</evidence>
<feature type="domain" description="Asn/Gln amidotransferase" evidence="8">
    <location>
        <begin position="384"/>
        <end position="533"/>
    </location>
</feature>
<dbReference type="GO" id="GO:0070681">
    <property type="term" value="P:glutaminyl-tRNAGln biosynthesis via transamidation"/>
    <property type="evidence" value="ECO:0007669"/>
    <property type="project" value="UniProtKB-UniRule"/>
</dbReference>
<dbReference type="NCBIfam" id="TIGR00133">
    <property type="entry name" value="gatB"/>
    <property type="match status" value="1"/>
</dbReference>
<comment type="caution">
    <text evidence="9">The sequence shown here is derived from an EMBL/GenBank/DDBJ whole genome shotgun (WGS) entry which is preliminary data.</text>
</comment>
<evidence type="ECO:0000259" key="8">
    <source>
        <dbReference type="SMART" id="SM00845"/>
    </source>
</evidence>
<dbReference type="InterPro" id="IPR006075">
    <property type="entry name" value="Asn/Gln-tRNA_Trfase_suB/E_cat"/>
</dbReference>
<evidence type="ECO:0000256" key="1">
    <source>
        <dbReference type="ARBA" id="ARBA00005306"/>
    </source>
</evidence>
<keyword evidence="3 7" id="KW-0547">Nucleotide-binding</keyword>
<dbReference type="InterPro" id="IPR003789">
    <property type="entry name" value="Asn/Gln_tRNA_amidoTrase-B-like"/>
</dbReference>
<dbReference type="GO" id="GO:0050567">
    <property type="term" value="F:glutaminyl-tRNA synthase (glutamine-hydrolyzing) activity"/>
    <property type="evidence" value="ECO:0007669"/>
    <property type="project" value="UniProtKB-UniRule"/>
</dbReference>
<evidence type="ECO:0000313" key="9">
    <source>
        <dbReference type="EMBL" id="CAE6477101.1"/>
    </source>
</evidence>
<evidence type="ECO:0000256" key="2">
    <source>
        <dbReference type="ARBA" id="ARBA00022598"/>
    </source>
</evidence>
<sequence>MIRSRWVRSFSSLGARSADVASLSEWQPVIGIEVHAQIKSRRKLFSDSFTDIQAGPNVFTDDRISLFDAAFPGCLPHFNRKCLDLAIRTSLALGSDVQRRSSFDRKHYFYPDLPSGYQITQKYSPVARGGSLQLLGFEGKLIRIQQIQLEQVGIEVMLIASDTRDGLQDTAKSTTPAHSDVTRVDLCRAGAPLMEIVSEPDMRSPEEAAAYVRSLQALLRAVGASDCNMELGSMRCDVNISLNRRGEAFGTRCEIKNLNTIRGVVVALNAEIERHKKLLEQGLPVPQETRGFNEDTAETFRLRSKEDAPDYRYMPDPNLPPLVIEQEYIESIRLNMPTLPAQTRERLISAYKLSSRDVDVLMGVDAGTDVGFDGEEPSRLGAVAYFESIARGGRDPKTVANWLLHELIGQLSFKNQTFTDNPLSPERLGELVDAVESRAITGTSGKLLMRHLIETRSELPLPQIIDNLGLRAASSASELAALCRTAISMLPKESELVARGNDKVLMKVVGQVMRLSKGTADAQAAREELLQQLRK</sequence>
<comment type="subcellular location">
    <subcellularLocation>
        <location evidence="7">Mitochondrion</location>
    </subcellularLocation>
</comment>
<comment type="similarity">
    <text evidence="1 7">Belongs to the GatB/GatE family. GatB subfamily.</text>
</comment>
<dbReference type="SMART" id="SM00845">
    <property type="entry name" value="GatB_Yqey"/>
    <property type="match status" value="1"/>
</dbReference>
<comment type="function">
    <text evidence="7">Allows the formation of correctly charged Gln-tRNA(Gln) through the transamidation of misacylated Glu-tRNA(Gln) in the mitochondria. The reaction takes place in the presence of glutamine and ATP through an activated gamma-phospho-Glu-tRNA(Gln).</text>
</comment>
<proteinExistence type="inferred from homology"/>
<evidence type="ECO:0000256" key="6">
    <source>
        <dbReference type="ARBA" id="ARBA00047913"/>
    </source>
</evidence>
<dbReference type="Pfam" id="PF02637">
    <property type="entry name" value="GatB_Yqey"/>
    <property type="match status" value="1"/>
</dbReference>